<dbReference type="Proteomes" id="UP001152795">
    <property type="component" value="Unassembled WGS sequence"/>
</dbReference>
<organism evidence="1 2">
    <name type="scientific">Paramuricea clavata</name>
    <name type="common">Red gorgonian</name>
    <name type="synonym">Violescent sea-whip</name>
    <dbReference type="NCBI Taxonomy" id="317549"/>
    <lineage>
        <taxon>Eukaryota</taxon>
        <taxon>Metazoa</taxon>
        <taxon>Cnidaria</taxon>
        <taxon>Anthozoa</taxon>
        <taxon>Octocorallia</taxon>
        <taxon>Malacalcyonacea</taxon>
        <taxon>Plexauridae</taxon>
        <taxon>Paramuricea</taxon>
    </lineage>
</organism>
<comment type="caution">
    <text evidence="1">The sequence shown here is derived from an EMBL/GenBank/DDBJ whole genome shotgun (WGS) entry which is preliminary data.</text>
</comment>
<protein>
    <submittedName>
        <fullName evidence="1">Uncharacterized protein</fullName>
    </submittedName>
</protein>
<sequence>MTIYTILHAKSDITTPGLHPGSKETRKLYKNHRIKGQLCFHLQLPCDSYEAMNGYGYRTSQANYVFLLSLQNCQKGPFHVIKPLLTENPLQVHFTCLYYAHLCASCQLLLQGGYISTNPGPDQSLRAKKRLQFSTMSRVQ</sequence>
<accession>A0A6S7FC87</accession>
<evidence type="ECO:0000313" key="1">
    <source>
        <dbReference type="EMBL" id="CAB3976775.1"/>
    </source>
</evidence>
<dbReference type="EMBL" id="CACRXK020000012">
    <property type="protein sequence ID" value="CAB3976775.1"/>
    <property type="molecule type" value="Genomic_DNA"/>
</dbReference>
<proteinExistence type="predicted"/>
<keyword evidence="2" id="KW-1185">Reference proteome</keyword>
<name>A0A6S7FC87_PARCT</name>
<evidence type="ECO:0000313" key="2">
    <source>
        <dbReference type="Proteomes" id="UP001152795"/>
    </source>
</evidence>
<reference evidence="1" key="1">
    <citation type="submission" date="2020-04" db="EMBL/GenBank/DDBJ databases">
        <authorList>
            <person name="Alioto T."/>
            <person name="Alioto T."/>
            <person name="Gomez Garrido J."/>
        </authorList>
    </citation>
    <scope>NUCLEOTIDE SEQUENCE</scope>
    <source>
        <strain evidence="1">A484AB</strain>
    </source>
</reference>
<gene>
    <name evidence="1" type="ORF">PACLA_8A038130</name>
</gene>
<dbReference type="AlphaFoldDB" id="A0A6S7FC87"/>